<feature type="region of interest" description="Disordered" evidence="1">
    <location>
        <begin position="31"/>
        <end position="75"/>
    </location>
</feature>
<feature type="compositionally biased region" description="Basic and acidic residues" evidence="1">
    <location>
        <begin position="48"/>
        <end position="61"/>
    </location>
</feature>
<evidence type="ECO:0000256" key="1">
    <source>
        <dbReference type="SAM" id="MobiDB-lite"/>
    </source>
</evidence>
<keyword evidence="3" id="KW-1185">Reference proteome</keyword>
<reference evidence="2" key="1">
    <citation type="journal article" date="2022" name="bioRxiv">
        <title>Sequencing and chromosome-scale assembly of the giantPleurodeles waltlgenome.</title>
        <authorList>
            <person name="Brown T."/>
            <person name="Elewa A."/>
            <person name="Iarovenko S."/>
            <person name="Subramanian E."/>
            <person name="Araus A.J."/>
            <person name="Petzold A."/>
            <person name="Susuki M."/>
            <person name="Suzuki K.-i.T."/>
            <person name="Hayashi T."/>
            <person name="Toyoda A."/>
            <person name="Oliveira C."/>
            <person name="Osipova E."/>
            <person name="Leigh N.D."/>
            <person name="Simon A."/>
            <person name="Yun M.H."/>
        </authorList>
    </citation>
    <scope>NUCLEOTIDE SEQUENCE</scope>
    <source>
        <strain evidence="2">20211129_DDA</strain>
        <tissue evidence="2">Liver</tissue>
    </source>
</reference>
<dbReference type="Proteomes" id="UP001066276">
    <property type="component" value="Chromosome 3_2"/>
</dbReference>
<evidence type="ECO:0000313" key="3">
    <source>
        <dbReference type="Proteomes" id="UP001066276"/>
    </source>
</evidence>
<dbReference type="AlphaFoldDB" id="A0AAV7TFR0"/>
<comment type="caution">
    <text evidence="2">The sequence shown here is derived from an EMBL/GenBank/DDBJ whole genome shotgun (WGS) entry which is preliminary data.</text>
</comment>
<gene>
    <name evidence="2" type="ORF">NDU88_000407</name>
</gene>
<name>A0AAV7TFR0_PLEWA</name>
<proteinExistence type="predicted"/>
<sequence>MRRVQFREPRGARCSAITTFRGRLEITQSARQRGEMLRQSHVPGYESRGQREELRRNEADSNGRNLSERGGTSKK</sequence>
<protein>
    <submittedName>
        <fullName evidence="2">Uncharacterized protein</fullName>
    </submittedName>
</protein>
<dbReference type="EMBL" id="JANPWB010000006">
    <property type="protein sequence ID" value="KAJ1175116.1"/>
    <property type="molecule type" value="Genomic_DNA"/>
</dbReference>
<evidence type="ECO:0000313" key="2">
    <source>
        <dbReference type="EMBL" id="KAJ1175116.1"/>
    </source>
</evidence>
<organism evidence="2 3">
    <name type="scientific">Pleurodeles waltl</name>
    <name type="common">Iberian ribbed newt</name>
    <dbReference type="NCBI Taxonomy" id="8319"/>
    <lineage>
        <taxon>Eukaryota</taxon>
        <taxon>Metazoa</taxon>
        <taxon>Chordata</taxon>
        <taxon>Craniata</taxon>
        <taxon>Vertebrata</taxon>
        <taxon>Euteleostomi</taxon>
        <taxon>Amphibia</taxon>
        <taxon>Batrachia</taxon>
        <taxon>Caudata</taxon>
        <taxon>Salamandroidea</taxon>
        <taxon>Salamandridae</taxon>
        <taxon>Pleurodelinae</taxon>
        <taxon>Pleurodeles</taxon>
    </lineage>
</organism>
<accession>A0AAV7TFR0</accession>